<dbReference type="EMBL" id="BAABDT010000003">
    <property type="protein sequence ID" value="GAA3736451.1"/>
    <property type="molecule type" value="Genomic_DNA"/>
</dbReference>
<evidence type="ECO:0000313" key="2">
    <source>
        <dbReference type="Proteomes" id="UP001501367"/>
    </source>
</evidence>
<keyword evidence="2" id="KW-1185">Reference proteome</keyword>
<evidence type="ECO:0000313" key="1">
    <source>
        <dbReference type="EMBL" id="GAA3736451.1"/>
    </source>
</evidence>
<organism evidence="1 2">
    <name type="scientific">Flavobacterium ginsengisoli</name>
    <dbReference type="NCBI Taxonomy" id="871694"/>
    <lineage>
        <taxon>Bacteria</taxon>
        <taxon>Pseudomonadati</taxon>
        <taxon>Bacteroidota</taxon>
        <taxon>Flavobacteriia</taxon>
        <taxon>Flavobacteriales</taxon>
        <taxon>Flavobacteriaceae</taxon>
        <taxon>Flavobacterium</taxon>
    </lineage>
</organism>
<comment type="caution">
    <text evidence="1">The sequence shown here is derived from an EMBL/GenBank/DDBJ whole genome shotgun (WGS) entry which is preliminary data.</text>
</comment>
<dbReference type="Proteomes" id="UP001501367">
    <property type="component" value="Unassembled WGS sequence"/>
</dbReference>
<proteinExistence type="predicted"/>
<dbReference type="RefSeq" id="WP_278020447.1">
    <property type="nucleotide sequence ID" value="NZ_BAABDT010000003.1"/>
</dbReference>
<name>A0ABP7FCK1_9FLAO</name>
<evidence type="ECO:0008006" key="3">
    <source>
        <dbReference type="Google" id="ProtNLM"/>
    </source>
</evidence>
<reference evidence="2" key="1">
    <citation type="journal article" date="2019" name="Int. J. Syst. Evol. Microbiol.">
        <title>The Global Catalogue of Microorganisms (GCM) 10K type strain sequencing project: providing services to taxonomists for standard genome sequencing and annotation.</title>
        <authorList>
            <consortium name="The Broad Institute Genomics Platform"/>
            <consortium name="The Broad Institute Genome Sequencing Center for Infectious Disease"/>
            <person name="Wu L."/>
            <person name="Ma J."/>
        </authorList>
    </citation>
    <scope>NUCLEOTIDE SEQUENCE [LARGE SCALE GENOMIC DNA]</scope>
    <source>
        <strain evidence="2">JCM 17336</strain>
    </source>
</reference>
<dbReference type="SUPFAM" id="SSF53756">
    <property type="entry name" value="UDP-Glycosyltransferase/glycogen phosphorylase"/>
    <property type="match status" value="1"/>
</dbReference>
<gene>
    <name evidence="1" type="ORF">GCM10022422_19430</name>
</gene>
<accession>A0ABP7FCK1</accession>
<sequence>MKKNIFIFLPDGVGLRNFALTSFKEIGEQNDFDITYWNNTPFSIKEKLGFEELKIQEKSLHPLTTVYSRARKRMELNFFDKKFKEVVYNTYNFPQSYKGVANLAKSLMVDALTTFGSNEKGIKFVRKQIKKGERTTSKYKESKRQLEKYRPDFVFCTNQRPTQAIASILAAQDLGIPTGTFIFSWDNLPKATTLVETDYYFVWSEHMKKEVLMYCPYVKENQIFVTGTPQFESHFDKTILQSREEFYSSHNLDLNKKYICYSGDDIVTSPLDQYYLEDLALSVRELNQNGYSLGIIYRKCPVDFTDRYDEVLKKYQDVIVSIDPLWSPVGESWNEIMPTKEDFALQANICEYTEFVGNIASSMVFDFSAHDKSCLFFDYEQPQLRKGIRDIGQNYKYIHFRSKPSEQAALWIRDKKDLTNMVKDIIDGKISSVKDSKKWFEIIVGPNPTKASEKIWESLKDISGSNLD</sequence>
<protein>
    <recommendedName>
        <fullName evidence="3">UDP-glycosyltransferase</fullName>
    </recommendedName>
</protein>